<keyword evidence="1" id="KW-0800">Toxin</keyword>
<feature type="non-terminal residue" evidence="2">
    <location>
        <position position="1"/>
    </location>
</feature>
<sequence length="615" mass="62150">LYATSNRGDTVNLTSTLTGNTASISATDGLLMKAGQDINVTGANVSAGGSLAMVADGNISVTENQLSDGYTGTDFRGKSYGNDISNQGSHITAGNNLAMQAGNDLTLSASSVNAGGTAQLIAGNDLNLNSAATATNSSYGNSESHATGVDRTTVTAGDDLALVAGRDLNSQAAGLATEGSVGLQAGRDVNLLAEATTEGDSYRASKKVEINESVRQQGTEIASSGNTTIIAGRDVNSEAAQVTAQGDIGVTAARDVNLTTATESDYHYKEETKTKKGFLKKTTTHTIDEESATYEKGSSLSGNNVSVTAGNDVTVKGSSIIGDGDVALKAGHDVNVVAATDEQSSYHLKEKKKSGLMGSGGIGFTIGTNATRHQVNENGTTQSQSVSTVGSTGGNVSIIADSKAHISGADVIAAKNLNVVAGEIAVDPGNDLLRRKETYEQKKSGLTLSVSSAITDAAMAANNAIRRGSEVSDERLKALYGVKAAQDMWVAGSGAASVAGGAAGGDMNAVRVELNIGSSKSTSTSELKQNEVRGSTLTAGGNVNMVATGQSGTSGDLHITGSGITGNNVTLVAQNDLLLDAASNNREQKSANNSSGWAAGVHVSVGKETGIGVQA</sequence>
<dbReference type="EMBL" id="JAGFEW010000094">
    <property type="protein sequence ID" value="MBV5097656.1"/>
    <property type="molecule type" value="Genomic_DNA"/>
</dbReference>
<proteinExistence type="predicted"/>
<evidence type="ECO:0000256" key="1">
    <source>
        <dbReference type="ARBA" id="ARBA00022656"/>
    </source>
</evidence>
<dbReference type="RefSeq" id="WP_249939050.1">
    <property type="nucleotide sequence ID" value="NZ_JAGFEW010000094.1"/>
</dbReference>
<organism evidence="2 3">
    <name type="scientific">Tenebrionicola larvae</name>
    <dbReference type="NCBI Taxonomy" id="2815733"/>
    <lineage>
        <taxon>Bacteria</taxon>
        <taxon>Pseudomonadati</taxon>
        <taxon>Pseudomonadota</taxon>
        <taxon>Gammaproteobacteria</taxon>
        <taxon>Enterobacterales</taxon>
        <taxon>Enterobacteriaceae</taxon>
        <taxon>Tenebrionibacter/Tenebrionicola group</taxon>
        <taxon>Tenebrionicola</taxon>
    </lineage>
</organism>
<dbReference type="GO" id="GO:0003824">
    <property type="term" value="F:catalytic activity"/>
    <property type="evidence" value="ECO:0007669"/>
    <property type="project" value="UniProtKB-ARBA"/>
</dbReference>
<gene>
    <name evidence="2" type="ORF">JZ788_18655</name>
</gene>
<dbReference type="Proteomes" id="UP000746420">
    <property type="component" value="Unassembled WGS sequence"/>
</dbReference>
<feature type="non-terminal residue" evidence="2">
    <location>
        <position position="615"/>
    </location>
</feature>
<evidence type="ECO:0000313" key="2">
    <source>
        <dbReference type="EMBL" id="MBV5097656.1"/>
    </source>
</evidence>
<dbReference type="GO" id="GO:0090729">
    <property type="term" value="F:toxin activity"/>
    <property type="evidence" value="ECO:0007669"/>
    <property type="project" value="UniProtKB-KW"/>
</dbReference>
<evidence type="ECO:0000313" key="3">
    <source>
        <dbReference type="Proteomes" id="UP000746420"/>
    </source>
</evidence>
<accession>A0A949Q6B9</accession>
<reference evidence="2 3" key="1">
    <citation type="submission" date="2021-03" db="EMBL/GenBank/DDBJ databases">
        <title>Tenobrionicola molitorae gen. nov., sp. nov. and Tenobrionicola larvae sp. nov., isolated from larvae of the mealworm Tenobrio molitor L., a proposal to transfer Erwinia teleogrylli Liu et al. 2016 to a new genus Entomohabitans as Entomohabitans teleogrylli comb. nov.</title>
        <authorList>
            <person name="Lee S.D."/>
            <person name="Yang H.L."/>
            <person name="Kim I.S."/>
        </authorList>
    </citation>
    <scope>NUCLEOTIDE SEQUENCE [LARGE SCALE GENOMIC DNA]</scope>
    <source>
        <strain evidence="2 3">YMB-R21</strain>
    </source>
</reference>
<dbReference type="InterPro" id="IPR025157">
    <property type="entry name" value="Hemagglutinin_rpt"/>
</dbReference>
<protein>
    <submittedName>
        <fullName evidence="2">Hemagglutinin repeat-containing protein</fullName>
    </submittedName>
</protein>
<dbReference type="Pfam" id="PF13332">
    <property type="entry name" value="Fil_haemagg_2"/>
    <property type="match status" value="5"/>
</dbReference>
<dbReference type="AlphaFoldDB" id="A0A949Q6B9"/>
<keyword evidence="3" id="KW-1185">Reference proteome</keyword>
<name>A0A949Q6B9_9ENTR</name>
<comment type="caution">
    <text evidence="2">The sequence shown here is derived from an EMBL/GenBank/DDBJ whole genome shotgun (WGS) entry which is preliminary data.</text>
</comment>